<dbReference type="InterPro" id="IPR006058">
    <property type="entry name" value="2Fe2S_fd_BS"/>
</dbReference>
<keyword evidence="4" id="KW-0479">Metal-binding</keyword>
<keyword evidence="7" id="KW-0411">Iron-sulfur</keyword>
<evidence type="ECO:0000256" key="4">
    <source>
        <dbReference type="ARBA" id="ARBA00022723"/>
    </source>
</evidence>
<feature type="domain" description="2Fe-2S ferredoxin-type" evidence="9">
    <location>
        <begin position="341"/>
        <end position="430"/>
    </location>
</feature>
<comment type="cofactor">
    <cofactor evidence="1">
        <name>FAD</name>
        <dbReference type="ChEBI" id="CHEBI:57692"/>
    </cofactor>
</comment>
<feature type="region of interest" description="Disordered" evidence="8">
    <location>
        <begin position="319"/>
        <end position="340"/>
    </location>
</feature>
<proteinExistence type="predicted"/>
<feature type="compositionally biased region" description="Polar residues" evidence="8">
    <location>
        <begin position="7"/>
        <end position="18"/>
    </location>
</feature>
<keyword evidence="5" id="KW-0560">Oxidoreductase</keyword>
<dbReference type="PROSITE" id="PS51085">
    <property type="entry name" value="2FE2S_FER_2"/>
    <property type="match status" value="1"/>
</dbReference>
<evidence type="ECO:0000313" key="11">
    <source>
        <dbReference type="EMBL" id="GGU53360.1"/>
    </source>
</evidence>
<accession>A0ABQ2UWG0</accession>
<dbReference type="PANTHER" id="PTHR47354:SF1">
    <property type="entry name" value="CARNITINE MONOOXYGENASE REDUCTASE SUBUNIT"/>
    <property type="match status" value="1"/>
</dbReference>
<dbReference type="CDD" id="cd00207">
    <property type="entry name" value="fer2"/>
    <property type="match status" value="1"/>
</dbReference>
<keyword evidence="2" id="KW-0285">Flavoprotein</keyword>
<dbReference type="PROSITE" id="PS00197">
    <property type="entry name" value="2FE2S_FER_1"/>
    <property type="match status" value="1"/>
</dbReference>
<dbReference type="Pfam" id="PF00111">
    <property type="entry name" value="Fer2"/>
    <property type="match status" value="1"/>
</dbReference>
<dbReference type="PRINTS" id="PR00409">
    <property type="entry name" value="PHDIOXRDTASE"/>
</dbReference>
<feature type="region of interest" description="Disordered" evidence="8">
    <location>
        <begin position="1"/>
        <end position="20"/>
    </location>
</feature>
<evidence type="ECO:0000256" key="6">
    <source>
        <dbReference type="ARBA" id="ARBA00023004"/>
    </source>
</evidence>
<dbReference type="SUPFAM" id="SSF63380">
    <property type="entry name" value="Riboflavin synthase domain-like"/>
    <property type="match status" value="1"/>
</dbReference>
<dbReference type="PROSITE" id="PS51384">
    <property type="entry name" value="FAD_FR"/>
    <property type="match status" value="1"/>
</dbReference>
<dbReference type="Gene3D" id="3.10.20.30">
    <property type="match status" value="1"/>
</dbReference>
<dbReference type="CDD" id="cd06185">
    <property type="entry name" value="PDR_like"/>
    <property type="match status" value="1"/>
</dbReference>
<dbReference type="InterPro" id="IPR050415">
    <property type="entry name" value="MRET"/>
</dbReference>
<dbReference type="Gene3D" id="3.40.50.80">
    <property type="entry name" value="Nucleotide-binding domain of ferredoxin-NADP reductase (FNR) module"/>
    <property type="match status" value="1"/>
</dbReference>
<dbReference type="EMBL" id="BMRP01000004">
    <property type="protein sequence ID" value="GGU53360.1"/>
    <property type="molecule type" value="Genomic_DNA"/>
</dbReference>
<evidence type="ECO:0000256" key="5">
    <source>
        <dbReference type="ARBA" id="ARBA00023002"/>
    </source>
</evidence>
<dbReference type="InterPro" id="IPR039261">
    <property type="entry name" value="FNR_nucleotide-bd"/>
</dbReference>
<evidence type="ECO:0000313" key="12">
    <source>
        <dbReference type="Proteomes" id="UP000654471"/>
    </source>
</evidence>
<dbReference type="InterPro" id="IPR017938">
    <property type="entry name" value="Riboflavin_synthase-like_b-brl"/>
</dbReference>
<comment type="caution">
    <text evidence="11">The sequence shown here is derived from an EMBL/GenBank/DDBJ whole genome shotgun (WGS) entry which is preliminary data.</text>
</comment>
<keyword evidence="6" id="KW-0408">Iron</keyword>
<name>A0ABQ2UWG0_9ACTN</name>
<dbReference type="InterPro" id="IPR012675">
    <property type="entry name" value="Beta-grasp_dom_sf"/>
</dbReference>
<dbReference type="PANTHER" id="PTHR47354">
    <property type="entry name" value="NADH OXIDOREDUCTASE HCR"/>
    <property type="match status" value="1"/>
</dbReference>
<keyword evidence="12" id="KW-1185">Reference proteome</keyword>
<evidence type="ECO:0000256" key="2">
    <source>
        <dbReference type="ARBA" id="ARBA00022630"/>
    </source>
</evidence>
<evidence type="ECO:0000256" key="8">
    <source>
        <dbReference type="SAM" id="MobiDB-lite"/>
    </source>
</evidence>
<dbReference type="InterPro" id="IPR036010">
    <property type="entry name" value="2Fe-2S_ferredoxin-like_sf"/>
</dbReference>
<organism evidence="11 12">
    <name type="scientific">Streptomyces albospinus</name>
    <dbReference type="NCBI Taxonomy" id="285515"/>
    <lineage>
        <taxon>Bacteria</taxon>
        <taxon>Bacillati</taxon>
        <taxon>Actinomycetota</taxon>
        <taxon>Actinomycetes</taxon>
        <taxon>Kitasatosporales</taxon>
        <taxon>Streptomycetaceae</taxon>
        <taxon>Streptomyces</taxon>
    </lineage>
</organism>
<evidence type="ECO:0000259" key="9">
    <source>
        <dbReference type="PROSITE" id="PS51085"/>
    </source>
</evidence>
<keyword evidence="3" id="KW-0001">2Fe-2S</keyword>
<reference evidence="12" key="1">
    <citation type="journal article" date="2019" name="Int. J. Syst. Evol. Microbiol.">
        <title>The Global Catalogue of Microorganisms (GCM) 10K type strain sequencing project: providing services to taxonomists for standard genome sequencing and annotation.</title>
        <authorList>
            <consortium name="The Broad Institute Genomics Platform"/>
            <consortium name="The Broad Institute Genome Sequencing Center for Infectious Disease"/>
            <person name="Wu L."/>
            <person name="Ma J."/>
        </authorList>
    </citation>
    <scope>NUCLEOTIDE SEQUENCE [LARGE SCALE GENOMIC DNA]</scope>
    <source>
        <strain evidence="12">JCM 3399</strain>
    </source>
</reference>
<dbReference type="InterPro" id="IPR001041">
    <property type="entry name" value="2Fe-2S_ferredoxin-type"/>
</dbReference>
<feature type="domain" description="FAD-binding FR-type" evidence="10">
    <location>
        <begin position="73"/>
        <end position="177"/>
    </location>
</feature>
<dbReference type="SUPFAM" id="SSF52343">
    <property type="entry name" value="Ferredoxin reductase-like, C-terminal NADP-linked domain"/>
    <property type="match status" value="1"/>
</dbReference>
<gene>
    <name evidence="11" type="ORF">GCM10010211_17600</name>
</gene>
<feature type="compositionally biased region" description="Gly residues" evidence="8">
    <location>
        <begin position="325"/>
        <end position="335"/>
    </location>
</feature>
<evidence type="ECO:0000256" key="3">
    <source>
        <dbReference type="ARBA" id="ARBA00022714"/>
    </source>
</evidence>
<protein>
    <submittedName>
        <fullName evidence="11">Iron-sulfur protein</fullName>
    </submittedName>
</protein>
<evidence type="ECO:0000259" key="10">
    <source>
        <dbReference type="PROSITE" id="PS51384"/>
    </source>
</evidence>
<dbReference type="Proteomes" id="UP000654471">
    <property type="component" value="Unassembled WGS sequence"/>
</dbReference>
<dbReference type="Gene3D" id="2.40.30.10">
    <property type="entry name" value="Translation factors"/>
    <property type="match status" value="1"/>
</dbReference>
<evidence type="ECO:0000256" key="1">
    <source>
        <dbReference type="ARBA" id="ARBA00001974"/>
    </source>
</evidence>
<dbReference type="InterPro" id="IPR017927">
    <property type="entry name" value="FAD-bd_FR_type"/>
</dbReference>
<dbReference type="SUPFAM" id="SSF54292">
    <property type="entry name" value="2Fe-2S ferredoxin-like"/>
    <property type="match status" value="1"/>
</dbReference>
<sequence length="430" mass="45092">MPARPLTSISAPIRTSSPAPARTLPRLRTVLLVAGAAVVVRRALRRRIRQSPLWPLPALEQPISGRGRERGRAAPLRLRVAERTEAAEGVVVLRLEGERLPGWEPGAHLDLVLPSGTVRQYSLCGEPADAVRADGGTYTIATRLIEDGRGGSREVHEALHEGTTVEVRGPRNRFPLDGCHAYLFIAGGIGITPILPMVRQAEAAGIPWRLVYAGRSRASMPFLEELEKLAGAGGLAGDGARGAGENGGAAGAGAARGAGGGRLTVVAEDEAGRPDLAAALADAPPHAAVYCCGPEPLMDAVADLLPNGPEGLTLHIERFAPRTGPGSGPGSGDGSGEGEGEDVAFEVELRRTGRTVTVPADTSVLRALREQALPDLPYSCEQGFCGTCRQRVLAGEVDHRDELLTDAEREDSLLICVSRSARGEGLVLDL</sequence>
<dbReference type="RefSeq" id="WP_189298068.1">
    <property type="nucleotide sequence ID" value="NZ_BMRP01000004.1"/>
</dbReference>
<evidence type="ECO:0000256" key="7">
    <source>
        <dbReference type="ARBA" id="ARBA00023014"/>
    </source>
</evidence>